<name>A0A5B7BC13_DAVIN</name>
<dbReference type="PANTHER" id="PTHR44080">
    <property type="entry name" value="E3 UBIQUITIN-PROTEIN LIGASE COP1"/>
    <property type="match status" value="1"/>
</dbReference>
<proteinExistence type="predicted"/>
<dbReference type="PANTHER" id="PTHR44080:SF1">
    <property type="entry name" value="E3 UBIQUITIN-PROTEIN LIGASE COP1"/>
    <property type="match status" value="1"/>
</dbReference>
<dbReference type="EMBL" id="GHES01035830">
    <property type="protein sequence ID" value="MPA66389.1"/>
    <property type="molecule type" value="Transcribed_RNA"/>
</dbReference>
<organism evidence="2">
    <name type="scientific">Davidia involucrata</name>
    <name type="common">Dove tree</name>
    <dbReference type="NCBI Taxonomy" id="16924"/>
    <lineage>
        <taxon>Eukaryota</taxon>
        <taxon>Viridiplantae</taxon>
        <taxon>Streptophyta</taxon>
        <taxon>Embryophyta</taxon>
        <taxon>Tracheophyta</taxon>
        <taxon>Spermatophyta</taxon>
        <taxon>Magnoliopsida</taxon>
        <taxon>eudicotyledons</taxon>
        <taxon>Gunneridae</taxon>
        <taxon>Pentapetalae</taxon>
        <taxon>asterids</taxon>
        <taxon>Cornales</taxon>
        <taxon>Nyssaceae</taxon>
        <taxon>Davidia</taxon>
    </lineage>
</organism>
<feature type="compositionally biased region" description="Basic and acidic residues" evidence="1">
    <location>
        <begin position="55"/>
        <end position="64"/>
    </location>
</feature>
<feature type="region of interest" description="Disordered" evidence="1">
    <location>
        <begin position="45"/>
        <end position="64"/>
    </location>
</feature>
<feature type="region of interest" description="Disordered" evidence="1">
    <location>
        <begin position="1"/>
        <end position="20"/>
    </location>
</feature>
<evidence type="ECO:0000256" key="1">
    <source>
        <dbReference type="SAM" id="MobiDB-lite"/>
    </source>
</evidence>
<sequence>MLADDPTATKSRTSLIDKNSSGLISRSRNIRGIGMGNFQYKKLDGKSQVSAPAPQRKDAFSGLESEHTSQSGLAVVRKKRVHAQFNDLQECYLQKRRQLANHPHKQEERDTNVIRRDGYNAGLADFQSVLTTFTQYSRLRVIAELRHGDLLHSANIVSSIEFDRDDELFATAGVSRRIKVFDFSSINLVDFCPRKRCGHYSL</sequence>
<feature type="compositionally biased region" description="Polar residues" evidence="1">
    <location>
        <begin position="8"/>
        <end position="20"/>
    </location>
</feature>
<gene>
    <name evidence="2" type="ORF">Din_035830</name>
</gene>
<dbReference type="GO" id="GO:0061630">
    <property type="term" value="F:ubiquitin protein ligase activity"/>
    <property type="evidence" value="ECO:0007669"/>
    <property type="project" value="InterPro"/>
</dbReference>
<dbReference type="AlphaFoldDB" id="A0A5B7BC13"/>
<dbReference type="InterPro" id="IPR042755">
    <property type="entry name" value="COP1"/>
</dbReference>
<dbReference type="InterPro" id="IPR015943">
    <property type="entry name" value="WD40/YVTN_repeat-like_dom_sf"/>
</dbReference>
<protein>
    <submittedName>
        <fullName evidence="2">Uncharacterized protein</fullName>
    </submittedName>
</protein>
<accession>A0A5B7BC13</accession>
<evidence type="ECO:0000313" key="2">
    <source>
        <dbReference type="EMBL" id="MPA66389.1"/>
    </source>
</evidence>
<dbReference type="GO" id="GO:0043161">
    <property type="term" value="P:proteasome-mediated ubiquitin-dependent protein catabolic process"/>
    <property type="evidence" value="ECO:0007669"/>
    <property type="project" value="TreeGrafter"/>
</dbReference>
<reference evidence="2" key="1">
    <citation type="submission" date="2019-08" db="EMBL/GenBank/DDBJ databases">
        <title>Reference gene set and small RNA set construction with multiple tissues from Davidia involucrata Baill.</title>
        <authorList>
            <person name="Yang H."/>
            <person name="Zhou C."/>
            <person name="Li G."/>
            <person name="Wang J."/>
            <person name="Gao P."/>
            <person name="Wang M."/>
            <person name="Wang R."/>
            <person name="Zhao Y."/>
        </authorList>
    </citation>
    <scope>NUCLEOTIDE SEQUENCE</scope>
    <source>
        <tissue evidence="2">Mixed with DoveR01_LX</tissue>
    </source>
</reference>
<dbReference type="Gene3D" id="2.130.10.10">
    <property type="entry name" value="YVTN repeat-like/Quinoprotein amine dehydrogenase"/>
    <property type="match status" value="1"/>
</dbReference>